<dbReference type="Proteomes" id="UP000054217">
    <property type="component" value="Unassembled WGS sequence"/>
</dbReference>
<keyword evidence="2" id="KW-1185">Reference proteome</keyword>
<dbReference type="HOGENOM" id="CLU_2122046_0_0_1"/>
<name>A0A0C3N3B5_PISTI</name>
<accession>A0A0C3N3B5</accession>
<protein>
    <submittedName>
        <fullName evidence="1">Uncharacterized protein</fullName>
    </submittedName>
</protein>
<sequence length="114" mass="12768">MESLRYDSWSAAPGMLPRQGYLSCLNDTRNTYASLFCTSNPFLLLRPAFLCTVSEHPGVVGTTRNRESKVRACAEVHSTIQLPQALAIVGTFFFAEPAKWPDCTTRRENSFYSP</sequence>
<dbReference type="InParanoid" id="A0A0C3N3B5"/>
<reference evidence="2" key="2">
    <citation type="submission" date="2015-01" db="EMBL/GenBank/DDBJ databases">
        <title>Evolutionary Origins and Diversification of the Mycorrhizal Mutualists.</title>
        <authorList>
            <consortium name="DOE Joint Genome Institute"/>
            <consortium name="Mycorrhizal Genomics Consortium"/>
            <person name="Kohler A."/>
            <person name="Kuo A."/>
            <person name="Nagy L.G."/>
            <person name="Floudas D."/>
            <person name="Copeland A."/>
            <person name="Barry K.W."/>
            <person name="Cichocki N."/>
            <person name="Veneault-Fourrey C."/>
            <person name="LaButti K."/>
            <person name="Lindquist E.A."/>
            <person name="Lipzen A."/>
            <person name="Lundell T."/>
            <person name="Morin E."/>
            <person name="Murat C."/>
            <person name="Riley R."/>
            <person name="Ohm R."/>
            <person name="Sun H."/>
            <person name="Tunlid A."/>
            <person name="Henrissat B."/>
            <person name="Grigoriev I.V."/>
            <person name="Hibbett D.S."/>
            <person name="Martin F."/>
        </authorList>
    </citation>
    <scope>NUCLEOTIDE SEQUENCE [LARGE SCALE GENOMIC DNA]</scope>
    <source>
        <strain evidence="2">Marx 270</strain>
    </source>
</reference>
<gene>
    <name evidence="1" type="ORF">M404DRAFT_313362</name>
</gene>
<evidence type="ECO:0000313" key="1">
    <source>
        <dbReference type="EMBL" id="KIN95529.1"/>
    </source>
</evidence>
<proteinExistence type="predicted"/>
<dbReference type="EMBL" id="KN832065">
    <property type="protein sequence ID" value="KIN95529.1"/>
    <property type="molecule type" value="Genomic_DNA"/>
</dbReference>
<dbReference type="AlphaFoldDB" id="A0A0C3N3B5"/>
<evidence type="ECO:0000313" key="2">
    <source>
        <dbReference type="Proteomes" id="UP000054217"/>
    </source>
</evidence>
<reference evidence="1 2" key="1">
    <citation type="submission" date="2014-04" db="EMBL/GenBank/DDBJ databases">
        <authorList>
            <consortium name="DOE Joint Genome Institute"/>
            <person name="Kuo A."/>
            <person name="Kohler A."/>
            <person name="Costa M.D."/>
            <person name="Nagy L.G."/>
            <person name="Floudas D."/>
            <person name="Copeland A."/>
            <person name="Barry K.W."/>
            <person name="Cichocki N."/>
            <person name="Veneault-Fourrey C."/>
            <person name="LaButti K."/>
            <person name="Lindquist E.A."/>
            <person name="Lipzen A."/>
            <person name="Lundell T."/>
            <person name="Morin E."/>
            <person name="Murat C."/>
            <person name="Sun H."/>
            <person name="Tunlid A."/>
            <person name="Henrissat B."/>
            <person name="Grigoriev I.V."/>
            <person name="Hibbett D.S."/>
            <person name="Martin F."/>
            <person name="Nordberg H.P."/>
            <person name="Cantor M.N."/>
            <person name="Hua S.X."/>
        </authorList>
    </citation>
    <scope>NUCLEOTIDE SEQUENCE [LARGE SCALE GENOMIC DNA]</scope>
    <source>
        <strain evidence="1 2">Marx 270</strain>
    </source>
</reference>
<organism evidence="1 2">
    <name type="scientific">Pisolithus tinctorius Marx 270</name>
    <dbReference type="NCBI Taxonomy" id="870435"/>
    <lineage>
        <taxon>Eukaryota</taxon>
        <taxon>Fungi</taxon>
        <taxon>Dikarya</taxon>
        <taxon>Basidiomycota</taxon>
        <taxon>Agaricomycotina</taxon>
        <taxon>Agaricomycetes</taxon>
        <taxon>Agaricomycetidae</taxon>
        <taxon>Boletales</taxon>
        <taxon>Sclerodermatineae</taxon>
        <taxon>Pisolithaceae</taxon>
        <taxon>Pisolithus</taxon>
    </lineage>
</organism>